<dbReference type="Pfam" id="PF12464">
    <property type="entry name" value="Mac"/>
    <property type="match status" value="1"/>
</dbReference>
<sequence>MNHKERMEQGLIYNPNLPEITGDQFVYMDKLWEFNQLKPSQFAEKERYMKEMFAECGENCYIELPFRANWGGKNVHFGNGVYANFNLTLVDDGDIYIDDKVMFGPNVTIATANHPIDPGLREKAMQYNKPVHICENVWIGAGTVIVPGVTIGKNSVISAGSVVTKDIPENVVAVGNPCRVLREIGEHEREYFYKKERIDWENLGDISYTPLG</sequence>
<accession>A0A8I0AF44</accession>
<evidence type="ECO:0000256" key="4">
    <source>
        <dbReference type="ARBA" id="ARBA00023315"/>
    </source>
</evidence>
<dbReference type="InterPro" id="IPR001451">
    <property type="entry name" value="Hexapep"/>
</dbReference>
<dbReference type="InterPro" id="IPR024688">
    <property type="entry name" value="Mac_dom"/>
</dbReference>
<dbReference type="EMBL" id="JACOOT010000023">
    <property type="protein sequence ID" value="MBC5651507.1"/>
    <property type="molecule type" value="Genomic_DNA"/>
</dbReference>
<reference evidence="7 8" key="1">
    <citation type="submission" date="2020-08" db="EMBL/GenBank/DDBJ databases">
        <title>Genome public.</title>
        <authorList>
            <person name="Liu C."/>
            <person name="Sun Q."/>
        </authorList>
    </citation>
    <scope>NUCLEOTIDE SEQUENCE [LARGE SCALE GENOMIC DNA]</scope>
    <source>
        <strain evidence="7 8">BX17</strain>
    </source>
</reference>
<proteinExistence type="inferred from homology"/>
<gene>
    <name evidence="7" type="ORF">H8S54_10355</name>
</gene>
<comment type="caution">
    <text evidence="7">The sequence shown here is derived from an EMBL/GenBank/DDBJ whole genome shotgun (WGS) entry which is preliminary data.</text>
</comment>
<evidence type="ECO:0000313" key="8">
    <source>
        <dbReference type="Proteomes" id="UP000652847"/>
    </source>
</evidence>
<keyword evidence="3" id="KW-0677">Repeat</keyword>
<keyword evidence="8" id="KW-1185">Reference proteome</keyword>
<evidence type="ECO:0000256" key="2">
    <source>
        <dbReference type="ARBA" id="ARBA00022679"/>
    </source>
</evidence>
<dbReference type="PANTHER" id="PTHR43017">
    <property type="entry name" value="GALACTOSIDE O-ACETYLTRANSFERASE"/>
    <property type="match status" value="1"/>
</dbReference>
<protein>
    <recommendedName>
        <fullName evidence="5">Acetyltransferase</fullName>
        <ecNumber evidence="5">2.3.1.-</ecNumber>
    </recommendedName>
</protein>
<dbReference type="FunFam" id="2.160.10.10:FF:000025">
    <property type="entry name" value="Hexapeptide-repeat containing-acetyltransferase"/>
    <property type="match status" value="1"/>
</dbReference>
<keyword evidence="4 5" id="KW-0012">Acyltransferase</keyword>
<evidence type="ECO:0000256" key="3">
    <source>
        <dbReference type="ARBA" id="ARBA00022737"/>
    </source>
</evidence>
<dbReference type="SUPFAM" id="SSF51161">
    <property type="entry name" value="Trimeric LpxA-like enzymes"/>
    <property type="match status" value="1"/>
</dbReference>
<evidence type="ECO:0000259" key="6">
    <source>
        <dbReference type="SMART" id="SM01266"/>
    </source>
</evidence>
<organism evidence="7 8">
    <name type="scientific">Blautia segnis</name>
    <dbReference type="NCBI Taxonomy" id="2763030"/>
    <lineage>
        <taxon>Bacteria</taxon>
        <taxon>Bacillati</taxon>
        <taxon>Bacillota</taxon>
        <taxon>Clostridia</taxon>
        <taxon>Lachnospirales</taxon>
        <taxon>Lachnospiraceae</taxon>
        <taxon>Blautia</taxon>
    </lineage>
</organism>
<comment type="similarity">
    <text evidence="1 5">Belongs to the transferase hexapeptide repeat family.</text>
</comment>
<keyword evidence="2 5" id="KW-0808">Transferase</keyword>
<dbReference type="InterPro" id="IPR039369">
    <property type="entry name" value="LacA-like"/>
</dbReference>
<evidence type="ECO:0000256" key="5">
    <source>
        <dbReference type="RuleBase" id="RU367021"/>
    </source>
</evidence>
<dbReference type="SMART" id="SM01266">
    <property type="entry name" value="Mac"/>
    <property type="match status" value="1"/>
</dbReference>
<evidence type="ECO:0000256" key="1">
    <source>
        <dbReference type="ARBA" id="ARBA00007274"/>
    </source>
</evidence>
<dbReference type="PANTHER" id="PTHR43017:SF1">
    <property type="entry name" value="ACETYLTRANSFERASE YJL218W-RELATED"/>
    <property type="match status" value="1"/>
</dbReference>
<dbReference type="InterPro" id="IPR011004">
    <property type="entry name" value="Trimer_LpxA-like_sf"/>
</dbReference>
<dbReference type="CDD" id="cd03357">
    <property type="entry name" value="LbH_MAT_GAT"/>
    <property type="match status" value="1"/>
</dbReference>
<dbReference type="Gene3D" id="2.160.10.10">
    <property type="entry name" value="Hexapeptide repeat proteins"/>
    <property type="match status" value="1"/>
</dbReference>
<dbReference type="AlphaFoldDB" id="A0A8I0AF44"/>
<evidence type="ECO:0000313" key="7">
    <source>
        <dbReference type="EMBL" id="MBC5651507.1"/>
    </source>
</evidence>
<dbReference type="GO" id="GO:0008870">
    <property type="term" value="F:galactoside O-acetyltransferase activity"/>
    <property type="evidence" value="ECO:0007669"/>
    <property type="project" value="TreeGrafter"/>
</dbReference>
<name>A0A8I0AF44_9FIRM</name>
<dbReference type="RefSeq" id="WP_186901456.1">
    <property type="nucleotide sequence ID" value="NZ_JACOOT010000023.1"/>
</dbReference>
<dbReference type="Pfam" id="PF00132">
    <property type="entry name" value="Hexapep"/>
    <property type="match status" value="1"/>
</dbReference>
<dbReference type="EC" id="2.3.1.-" evidence="5"/>
<dbReference type="Proteomes" id="UP000652847">
    <property type="component" value="Unassembled WGS sequence"/>
</dbReference>
<feature type="domain" description="Maltose/galactoside acetyltransferase" evidence="6">
    <location>
        <begin position="4"/>
        <end position="58"/>
    </location>
</feature>